<reference evidence="1 2" key="1">
    <citation type="submission" date="2024-04" db="EMBL/GenBank/DDBJ databases">
        <title>Genome assembly C_amara_ONT_v2.</title>
        <authorList>
            <person name="Yant L."/>
            <person name="Moore C."/>
            <person name="Slenker M."/>
        </authorList>
    </citation>
    <scope>NUCLEOTIDE SEQUENCE [LARGE SCALE GENOMIC DNA]</scope>
    <source>
        <tissue evidence="1">Leaf</tissue>
    </source>
</reference>
<evidence type="ECO:0000313" key="2">
    <source>
        <dbReference type="Proteomes" id="UP001558713"/>
    </source>
</evidence>
<dbReference type="AlphaFoldDB" id="A0ABD1B2E6"/>
<proteinExistence type="predicted"/>
<sequence length="153" mass="17752">MSRKNDTASGKCSLCQGMCFSLSTLEHPYNEMQVNENITKKEMDEALEKLMVFLEPIEKMFQKDCRFSDQHDKSLSNSTWGMEFLKCLLSEKDLLETSGTSSTTEQIAWIVSTAAETHARWKNDGSFRQDKQFPFLLYHISPKQPRLQQFVMH</sequence>
<name>A0ABD1B2E6_CARAN</name>
<organism evidence="1 2">
    <name type="scientific">Cardamine amara subsp. amara</name>
    <dbReference type="NCBI Taxonomy" id="228776"/>
    <lineage>
        <taxon>Eukaryota</taxon>
        <taxon>Viridiplantae</taxon>
        <taxon>Streptophyta</taxon>
        <taxon>Embryophyta</taxon>
        <taxon>Tracheophyta</taxon>
        <taxon>Spermatophyta</taxon>
        <taxon>Magnoliopsida</taxon>
        <taxon>eudicotyledons</taxon>
        <taxon>Gunneridae</taxon>
        <taxon>Pentapetalae</taxon>
        <taxon>rosids</taxon>
        <taxon>malvids</taxon>
        <taxon>Brassicales</taxon>
        <taxon>Brassicaceae</taxon>
        <taxon>Cardamineae</taxon>
        <taxon>Cardamine</taxon>
    </lineage>
</organism>
<keyword evidence="2" id="KW-1185">Reference proteome</keyword>
<comment type="caution">
    <text evidence="1">The sequence shown here is derived from an EMBL/GenBank/DDBJ whole genome shotgun (WGS) entry which is preliminary data.</text>
</comment>
<protein>
    <submittedName>
        <fullName evidence="1">Uncharacterized protein</fullName>
    </submittedName>
</protein>
<accession>A0ABD1B2E6</accession>
<gene>
    <name evidence="1" type="ORF">V5N11_020499</name>
</gene>
<evidence type="ECO:0000313" key="1">
    <source>
        <dbReference type="EMBL" id="KAL1209934.1"/>
    </source>
</evidence>
<dbReference type="EMBL" id="JBANAX010000402">
    <property type="protein sequence ID" value="KAL1209934.1"/>
    <property type="molecule type" value="Genomic_DNA"/>
</dbReference>
<dbReference type="Proteomes" id="UP001558713">
    <property type="component" value="Unassembled WGS sequence"/>
</dbReference>